<dbReference type="EMBL" id="GGEC01056614">
    <property type="protein sequence ID" value="MBX37098.1"/>
    <property type="molecule type" value="Transcribed_RNA"/>
</dbReference>
<dbReference type="AlphaFoldDB" id="A0A2P2N3Q3"/>
<evidence type="ECO:0000313" key="1">
    <source>
        <dbReference type="EMBL" id="MBX37098.1"/>
    </source>
</evidence>
<protein>
    <submittedName>
        <fullName evidence="1">Uncharacterized protein</fullName>
    </submittedName>
</protein>
<proteinExistence type="predicted"/>
<accession>A0A2P2N3Q3</accession>
<reference evidence="1" key="1">
    <citation type="submission" date="2018-02" db="EMBL/GenBank/DDBJ databases">
        <title>Rhizophora mucronata_Transcriptome.</title>
        <authorList>
            <person name="Meera S.P."/>
            <person name="Sreeshan A."/>
            <person name="Augustine A."/>
        </authorList>
    </citation>
    <scope>NUCLEOTIDE SEQUENCE</scope>
    <source>
        <tissue evidence="1">Leaf</tissue>
    </source>
</reference>
<name>A0A2P2N3Q3_RHIMU</name>
<organism evidence="1">
    <name type="scientific">Rhizophora mucronata</name>
    <name type="common">Asiatic mangrove</name>
    <dbReference type="NCBI Taxonomy" id="61149"/>
    <lineage>
        <taxon>Eukaryota</taxon>
        <taxon>Viridiplantae</taxon>
        <taxon>Streptophyta</taxon>
        <taxon>Embryophyta</taxon>
        <taxon>Tracheophyta</taxon>
        <taxon>Spermatophyta</taxon>
        <taxon>Magnoliopsida</taxon>
        <taxon>eudicotyledons</taxon>
        <taxon>Gunneridae</taxon>
        <taxon>Pentapetalae</taxon>
        <taxon>rosids</taxon>
        <taxon>fabids</taxon>
        <taxon>Malpighiales</taxon>
        <taxon>Rhizophoraceae</taxon>
        <taxon>Rhizophora</taxon>
    </lineage>
</organism>
<sequence length="24" mass="2669">MITFLSAKLIPIFQSSTANFLLVN</sequence>